<gene>
    <name evidence="1" type="ORF">DFP79_1300</name>
</gene>
<evidence type="ECO:0000313" key="1">
    <source>
        <dbReference type="EMBL" id="TDO98885.1"/>
    </source>
</evidence>
<evidence type="ECO:0000313" key="2">
    <source>
        <dbReference type="Proteomes" id="UP000294656"/>
    </source>
</evidence>
<dbReference type="Proteomes" id="UP000294656">
    <property type="component" value="Unassembled WGS sequence"/>
</dbReference>
<comment type="caution">
    <text evidence="1">The sequence shown here is derived from an EMBL/GenBank/DDBJ whole genome shotgun (WGS) entry which is preliminary data.</text>
</comment>
<dbReference type="RefSeq" id="WP_279526496.1">
    <property type="nucleotide sequence ID" value="NZ_SNXC01000010.1"/>
</dbReference>
<sequence length="44" mass="5248">MKIRAMKKSWKVGNKSTASKYKKQFDVLNNELLFLINKNRYSLI</sequence>
<dbReference type="AlphaFoldDB" id="A0A4R6MCJ5"/>
<protein>
    <submittedName>
        <fullName evidence="1">Uncharacterized protein</fullName>
    </submittedName>
</protein>
<dbReference type="EMBL" id="SNXC01000010">
    <property type="protein sequence ID" value="TDO98885.1"/>
    <property type="molecule type" value="Genomic_DNA"/>
</dbReference>
<accession>A0A4R6MCJ5</accession>
<organism evidence="1 2">
    <name type="scientific">Marinomonas balearica</name>
    <dbReference type="NCBI Taxonomy" id="491947"/>
    <lineage>
        <taxon>Bacteria</taxon>
        <taxon>Pseudomonadati</taxon>
        <taxon>Pseudomonadota</taxon>
        <taxon>Gammaproteobacteria</taxon>
        <taxon>Oceanospirillales</taxon>
        <taxon>Oceanospirillaceae</taxon>
        <taxon>Marinomonas</taxon>
    </lineage>
</organism>
<proteinExistence type="predicted"/>
<name>A0A4R6MCJ5_9GAMM</name>
<reference evidence="1 2" key="1">
    <citation type="submission" date="2019-03" db="EMBL/GenBank/DDBJ databases">
        <title>Genomic Encyclopedia of Type Strains, Phase III (KMG-III): the genomes of soil and plant-associated and newly described type strains.</title>
        <authorList>
            <person name="Whitman W."/>
        </authorList>
    </citation>
    <scope>NUCLEOTIDE SEQUENCE [LARGE SCALE GENOMIC DNA]</scope>
    <source>
        <strain evidence="1 2">CECT 7378</strain>
    </source>
</reference>
<keyword evidence="2" id="KW-1185">Reference proteome</keyword>